<gene>
    <name evidence="11" type="ORF">G4Z14_00700</name>
</gene>
<dbReference type="EMBL" id="JAAIVJ010000001">
    <property type="protein sequence ID" value="NEY88804.1"/>
    <property type="molecule type" value="Genomic_DNA"/>
</dbReference>
<dbReference type="InterPro" id="IPR058130">
    <property type="entry name" value="PEA_transf_C"/>
</dbReference>
<dbReference type="Pfam" id="PF00884">
    <property type="entry name" value="Sulfatase"/>
    <property type="match status" value="1"/>
</dbReference>
<evidence type="ECO:0000313" key="11">
    <source>
        <dbReference type="EMBL" id="NEY88804.1"/>
    </source>
</evidence>
<evidence type="ECO:0000256" key="2">
    <source>
        <dbReference type="ARBA" id="ARBA00022475"/>
    </source>
</evidence>
<keyword evidence="5 8" id="KW-0812">Transmembrane</keyword>
<reference evidence="11 12" key="1">
    <citation type="submission" date="2020-02" db="EMBL/GenBank/DDBJ databases">
        <authorList>
            <person name="Chen W.-M."/>
        </authorList>
    </citation>
    <scope>NUCLEOTIDE SEQUENCE [LARGE SCALE GENOMIC DNA]</scope>
    <source>
        <strain evidence="11 12">KMS-5</strain>
    </source>
</reference>
<proteinExistence type="predicted"/>
<accession>A0A6M0QPY5</accession>
<dbReference type="RefSeq" id="WP_164622819.1">
    <property type="nucleotide sequence ID" value="NZ_JAAIVJ010000001.1"/>
</dbReference>
<dbReference type="SUPFAM" id="SSF53649">
    <property type="entry name" value="Alkaline phosphatase-like"/>
    <property type="match status" value="1"/>
</dbReference>
<feature type="domain" description="Sulfatase N-terminal" evidence="9">
    <location>
        <begin position="250"/>
        <end position="540"/>
    </location>
</feature>
<keyword evidence="7 8" id="KW-0472">Membrane</keyword>
<comment type="subcellular location">
    <subcellularLocation>
        <location evidence="1">Cell inner membrane</location>
        <topology evidence="1">Multi-pass membrane protein</topology>
    </subcellularLocation>
</comment>
<evidence type="ECO:0000256" key="3">
    <source>
        <dbReference type="ARBA" id="ARBA00022519"/>
    </source>
</evidence>
<keyword evidence="3" id="KW-0997">Cell inner membrane</keyword>
<dbReference type="GO" id="GO:0005886">
    <property type="term" value="C:plasma membrane"/>
    <property type="evidence" value="ECO:0007669"/>
    <property type="project" value="UniProtKB-SubCell"/>
</dbReference>
<organism evidence="11 12">
    <name type="scientific">Tabrizicola oligotrophica</name>
    <dbReference type="NCBI Taxonomy" id="2710650"/>
    <lineage>
        <taxon>Bacteria</taxon>
        <taxon>Pseudomonadati</taxon>
        <taxon>Pseudomonadota</taxon>
        <taxon>Alphaproteobacteria</taxon>
        <taxon>Rhodobacterales</taxon>
        <taxon>Paracoccaceae</taxon>
        <taxon>Tabrizicola</taxon>
    </lineage>
</organism>
<feature type="transmembrane region" description="Helical" evidence="8">
    <location>
        <begin position="166"/>
        <end position="187"/>
    </location>
</feature>
<dbReference type="AlphaFoldDB" id="A0A6M0QPY5"/>
<keyword evidence="6 8" id="KW-1133">Transmembrane helix</keyword>
<dbReference type="GO" id="GO:0009244">
    <property type="term" value="P:lipopolysaccharide core region biosynthetic process"/>
    <property type="evidence" value="ECO:0007669"/>
    <property type="project" value="TreeGrafter"/>
</dbReference>
<evidence type="ECO:0000256" key="4">
    <source>
        <dbReference type="ARBA" id="ARBA00022679"/>
    </source>
</evidence>
<dbReference type="PANTHER" id="PTHR30443:SF0">
    <property type="entry name" value="PHOSPHOETHANOLAMINE TRANSFERASE EPTA"/>
    <property type="match status" value="1"/>
</dbReference>
<dbReference type="InterPro" id="IPR000917">
    <property type="entry name" value="Sulfatase_N"/>
</dbReference>
<name>A0A6M0QPY5_9RHOB</name>
<evidence type="ECO:0000256" key="5">
    <source>
        <dbReference type="ARBA" id="ARBA00022692"/>
    </source>
</evidence>
<keyword evidence="2" id="KW-1003">Cell membrane</keyword>
<keyword evidence="4 11" id="KW-0808">Transferase</keyword>
<comment type="caution">
    <text evidence="11">The sequence shown here is derived from an EMBL/GenBank/DDBJ whole genome shotgun (WGS) entry which is preliminary data.</text>
</comment>
<feature type="domain" description="Phosphoethanolamine transferase N-terminal" evidence="10">
    <location>
        <begin position="73"/>
        <end position="220"/>
    </location>
</feature>
<evidence type="ECO:0000256" key="7">
    <source>
        <dbReference type="ARBA" id="ARBA00023136"/>
    </source>
</evidence>
<evidence type="ECO:0000313" key="12">
    <source>
        <dbReference type="Proteomes" id="UP000477782"/>
    </source>
</evidence>
<evidence type="ECO:0000256" key="1">
    <source>
        <dbReference type="ARBA" id="ARBA00004429"/>
    </source>
</evidence>
<dbReference type="CDD" id="cd16017">
    <property type="entry name" value="LptA"/>
    <property type="match status" value="1"/>
</dbReference>
<feature type="transmembrane region" description="Helical" evidence="8">
    <location>
        <begin position="30"/>
        <end position="49"/>
    </location>
</feature>
<sequence>MTLPDADLAGRPRSRLARIVPAGRPALSPLTLNLLVAAFLAASANFTYYTRVADYLAGRPLLIGVAGVLAYGAILFCISVFALPGLVRPVLAVALVLGAVASHFQERLGVVIDRDMLQNALNTTGNESRHLMTADFLLHLTGFGLIPAALVLWTRAKPMRWWVRALHYPLAIGLALALFFGAMMADYRSFSSMFRERREIASAVIPVTPIVAGVRFAKQKLVTANLVAAPIGLDAHKGPRILAAGKPTLTLIVVGETSRAANWSLGSYDRPTNPELARRDIVYLDKVTSCGTSTAVSMPCMFAHYGMEQHSETAARSHQNLLDLLKQTDFDVQWFDNNTGSLGIAARLPETRFKPADEPNACALGECTDMVFLPTLDRLLAGITRDTVIVYHQIGSHGPAYYLRYPESFRPFPDDCRSGDFGACSPEQITNAYDNTIAYTDLFLATLIDRMGAQDRVAASMLYVSDHGESLGENGLYLHAAPYFMAPEVQTQVPMVLWTSPAYRRAMGLDQDCMKRKAAGLAGKASHDEVFHTLLGLADVTTSLHNADLDLTTGCHG</sequence>
<keyword evidence="12" id="KW-1185">Reference proteome</keyword>
<evidence type="ECO:0000256" key="6">
    <source>
        <dbReference type="ARBA" id="ARBA00022989"/>
    </source>
</evidence>
<dbReference type="InterPro" id="IPR017850">
    <property type="entry name" value="Alkaline_phosphatase_core_sf"/>
</dbReference>
<dbReference type="GO" id="GO:0016776">
    <property type="term" value="F:phosphotransferase activity, phosphate group as acceptor"/>
    <property type="evidence" value="ECO:0007669"/>
    <property type="project" value="TreeGrafter"/>
</dbReference>
<feature type="transmembrane region" description="Helical" evidence="8">
    <location>
        <begin position="61"/>
        <end position="81"/>
    </location>
</feature>
<dbReference type="Gene3D" id="3.40.720.10">
    <property type="entry name" value="Alkaline Phosphatase, subunit A"/>
    <property type="match status" value="1"/>
</dbReference>
<protein>
    <submittedName>
        <fullName evidence="11">Phosphoethanolamine--lipid A transferase</fullName>
    </submittedName>
</protein>
<dbReference type="InterPro" id="IPR040423">
    <property type="entry name" value="PEA_transferase"/>
</dbReference>
<dbReference type="NCBIfam" id="NF028537">
    <property type="entry name" value="P_eth_NH2_trans"/>
    <property type="match status" value="1"/>
</dbReference>
<dbReference type="InterPro" id="IPR012549">
    <property type="entry name" value="EptA-like_N"/>
</dbReference>
<evidence type="ECO:0000256" key="8">
    <source>
        <dbReference type="SAM" id="Phobius"/>
    </source>
</evidence>
<evidence type="ECO:0000259" key="10">
    <source>
        <dbReference type="Pfam" id="PF08019"/>
    </source>
</evidence>
<dbReference type="Pfam" id="PF08019">
    <property type="entry name" value="EptA_B_N"/>
    <property type="match status" value="1"/>
</dbReference>
<dbReference type="Proteomes" id="UP000477782">
    <property type="component" value="Unassembled WGS sequence"/>
</dbReference>
<feature type="transmembrane region" description="Helical" evidence="8">
    <location>
        <begin position="136"/>
        <end position="154"/>
    </location>
</feature>
<dbReference type="PANTHER" id="PTHR30443">
    <property type="entry name" value="INNER MEMBRANE PROTEIN"/>
    <property type="match status" value="1"/>
</dbReference>
<evidence type="ECO:0000259" key="9">
    <source>
        <dbReference type="Pfam" id="PF00884"/>
    </source>
</evidence>